<sequence length="267" mass="29624">MSASDDWRALGEELETLRKVVNAARGVNISAREDRDLASETAQQYFRQNRGHIEPVAAEELQALDTSFQAILTLSSSANRKTSYVKHLKAIQKLYPRITGKLALGGATSQNDKPVISPDDQRIASTLEGLVPNAARSFKQALIDLTDTKRISYRGPAVELREALRETLDYLAPDKEVVEMTGYKQEPDTKGPTMKQKVRFILRARGMKDETAPEQAASAVEEIVGGFARSVYTMSNTGTHGSKERADVLRIRRYVIVVLHDILALPE</sequence>
<keyword evidence="3" id="KW-1185">Reference proteome</keyword>
<dbReference type="AlphaFoldDB" id="A0A844TI53"/>
<dbReference type="Pfam" id="PF18165">
    <property type="entry name" value="pP_pnuc_1"/>
    <property type="match status" value="1"/>
</dbReference>
<evidence type="ECO:0000313" key="3">
    <source>
        <dbReference type="Proteomes" id="UP000449969"/>
    </source>
</evidence>
<gene>
    <name evidence="2" type="ORF">GPL20_18720</name>
</gene>
<evidence type="ECO:0000259" key="1">
    <source>
        <dbReference type="Pfam" id="PF18165"/>
    </source>
</evidence>
<organism evidence="2 3">
    <name type="scientific">Bradyrhizobium cajani</name>
    <dbReference type="NCBI Taxonomy" id="1928661"/>
    <lineage>
        <taxon>Bacteria</taxon>
        <taxon>Pseudomonadati</taxon>
        <taxon>Pseudomonadota</taxon>
        <taxon>Alphaproteobacteria</taxon>
        <taxon>Hyphomicrobiales</taxon>
        <taxon>Nitrobacteraceae</taxon>
        <taxon>Bradyrhizobium</taxon>
    </lineage>
</organism>
<dbReference type="OrthoDB" id="712022at2"/>
<accession>A0A844TI53</accession>
<dbReference type="InterPro" id="IPR040556">
    <property type="entry name" value="pP_pnuc_1"/>
</dbReference>
<dbReference type="RefSeq" id="WP_157330971.1">
    <property type="nucleotide sequence ID" value="NZ_JANADL010000010.1"/>
</dbReference>
<dbReference type="EMBL" id="WQNE01000014">
    <property type="protein sequence ID" value="MVT75042.1"/>
    <property type="molecule type" value="Genomic_DNA"/>
</dbReference>
<reference evidence="2 3" key="1">
    <citation type="submission" date="2019-12" db="EMBL/GenBank/DDBJ databases">
        <title>Draft genome sequences Bradyrhizobium cajani AMBPC1010, Bradyrhizobium pachyrhizi AMBPC1040 and Bradyrhizobium yuanmingense ALSPC3051, three plant growth promoting strains isolated from nodules of Cajanus cajan L. in Dominican Republic.</title>
        <authorList>
            <person name="Flores-Felix J.D."/>
            <person name="Araujo J."/>
            <person name="Diaz-Alcantara C."/>
            <person name="Gonzalez-Andres F."/>
            <person name="Velazquez E."/>
        </authorList>
    </citation>
    <scope>NUCLEOTIDE SEQUENCE [LARGE SCALE GENOMIC DNA]</scope>
    <source>
        <strain evidence="2 3">1010</strain>
    </source>
</reference>
<name>A0A844TI53_9BRAD</name>
<evidence type="ECO:0000313" key="2">
    <source>
        <dbReference type="EMBL" id="MVT75042.1"/>
    </source>
</evidence>
<protein>
    <recommendedName>
        <fullName evidence="1">Predicted pPIWI-associating nuclease domain-containing protein</fullName>
    </recommendedName>
</protein>
<dbReference type="Proteomes" id="UP000449969">
    <property type="component" value="Unassembled WGS sequence"/>
</dbReference>
<comment type="caution">
    <text evidence="2">The sequence shown here is derived from an EMBL/GenBank/DDBJ whole genome shotgun (WGS) entry which is preliminary data.</text>
</comment>
<proteinExistence type="predicted"/>
<feature type="domain" description="Predicted pPIWI-associating nuclease" evidence="1">
    <location>
        <begin position="132"/>
        <end position="255"/>
    </location>
</feature>